<dbReference type="OrthoDB" id="9984533at2759"/>
<accession>A0A6A6E6Z5</accession>
<evidence type="ECO:0000256" key="1">
    <source>
        <dbReference type="ARBA" id="ARBA00022857"/>
    </source>
</evidence>
<dbReference type="AlphaFoldDB" id="A0A6A6E6Z5"/>
<reference evidence="4" key="1">
    <citation type="journal article" date="2020" name="Stud. Mycol.">
        <title>101 Dothideomycetes genomes: a test case for predicting lifestyles and emergence of pathogens.</title>
        <authorList>
            <person name="Haridas S."/>
            <person name="Albert R."/>
            <person name="Binder M."/>
            <person name="Bloem J."/>
            <person name="Labutti K."/>
            <person name="Salamov A."/>
            <person name="Andreopoulos B."/>
            <person name="Baker S."/>
            <person name="Barry K."/>
            <person name="Bills G."/>
            <person name="Bluhm B."/>
            <person name="Cannon C."/>
            <person name="Castanera R."/>
            <person name="Culley D."/>
            <person name="Daum C."/>
            <person name="Ezra D."/>
            <person name="Gonzalez J."/>
            <person name="Henrissat B."/>
            <person name="Kuo A."/>
            <person name="Liang C."/>
            <person name="Lipzen A."/>
            <person name="Lutzoni F."/>
            <person name="Magnuson J."/>
            <person name="Mondo S."/>
            <person name="Nolan M."/>
            <person name="Ohm R."/>
            <person name="Pangilinan J."/>
            <person name="Park H.-J."/>
            <person name="Ramirez L."/>
            <person name="Alfaro M."/>
            <person name="Sun H."/>
            <person name="Tritt A."/>
            <person name="Yoshinaga Y."/>
            <person name="Zwiers L.-H."/>
            <person name="Turgeon B."/>
            <person name="Goodwin S."/>
            <person name="Spatafora J."/>
            <person name="Crous P."/>
            <person name="Grigoriev I."/>
        </authorList>
    </citation>
    <scope>NUCLEOTIDE SEQUENCE</scope>
    <source>
        <strain evidence="4">CBS 207.26</strain>
    </source>
</reference>
<keyword evidence="1" id="KW-0521">NADP</keyword>
<dbReference type="Gene3D" id="3.90.25.10">
    <property type="entry name" value="UDP-galactose 4-epimerase, domain 1"/>
    <property type="match status" value="1"/>
</dbReference>
<sequence length="305" mass="33488">MALKNVALIGASGTLGPSILKALQSSNFDVSILNRSSSKSKYSITHVITVPDDLNVPALTALFKENSIDALVISIAGSYVEEQKRLIQAAFNAGVKRVIPAEFGSCDSADDATVQLLPLMEGKKRVRGFLEELSAKDREGGNLTWTSLVTGHFFDHGLSTGLLKLNIKGRKAYLQDGGNIKFSGTNLDTIGTAVAKVLQPENEEKTKNKLLYIHSFSVTQNEILDVLEQVTGQKWERVYEDSKKQIGEARPKMLEGDDDAREEVVSVWGIVASDWRKKEGFANQLIGLQKESLEEVVKRVVQNVK</sequence>
<gene>
    <name evidence="4" type="ORF">K469DRAFT_665259</name>
</gene>
<dbReference type="GO" id="GO:0016491">
    <property type="term" value="F:oxidoreductase activity"/>
    <property type="evidence" value="ECO:0007669"/>
    <property type="project" value="UniProtKB-KW"/>
</dbReference>
<dbReference type="InterPro" id="IPR051609">
    <property type="entry name" value="NmrA/Isoflavone_reductase-like"/>
</dbReference>
<dbReference type="InterPro" id="IPR045312">
    <property type="entry name" value="PCBER-like"/>
</dbReference>
<dbReference type="CDD" id="cd05259">
    <property type="entry name" value="PCBER_SDR_a"/>
    <property type="match status" value="1"/>
</dbReference>
<dbReference type="InterPro" id="IPR008030">
    <property type="entry name" value="NmrA-like"/>
</dbReference>
<protein>
    <submittedName>
        <fullName evidence="4">NAD(P)-binding protein</fullName>
    </submittedName>
</protein>
<keyword evidence="2" id="KW-0560">Oxidoreductase</keyword>
<evidence type="ECO:0000256" key="2">
    <source>
        <dbReference type="ARBA" id="ARBA00023002"/>
    </source>
</evidence>
<dbReference type="Proteomes" id="UP000800200">
    <property type="component" value="Unassembled WGS sequence"/>
</dbReference>
<dbReference type="Pfam" id="PF05368">
    <property type="entry name" value="NmrA"/>
    <property type="match status" value="1"/>
</dbReference>
<dbReference type="PANTHER" id="PTHR47706">
    <property type="entry name" value="NMRA-LIKE FAMILY PROTEIN"/>
    <property type="match status" value="1"/>
</dbReference>
<proteinExistence type="predicted"/>
<dbReference type="PANTHER" id="PTHR47706:SF9">
    <property type="entry name" value="NMRA-LIKE DOMAIN-CONTAINING PROTEIN-RELATED"/>
    <property type="match status" value="1"/>
</dbReference>
<evidence type="ECO:0000259" key="3">
    <source>
        <dbReference type="Pfam" id="PF05368"/>
    </source>
</evidence>
<dbReference type="Gene3D" id="3.40.50.720">
    <property type="entry name" value="NAD(P)-binding Rossmann-like Domain"/>
    <property type="match status" value="1"/>
</dbReference>
<dbReference type="InterPro" id="IPR036291">
    <property type="entry name" value="NAD(P)-bd_dom_sf"/>
</dbReference>
<organism evidence="4 5">
    <name type="scientific">Zopfia rhizophila CBS 207.26</name>
    <dbReference type="NCBI Taxonomy" id="1314779"/>
    <lineage>
        <taxon>Eukaryota</taxon>
        <taxon>Fungi</taxon>
        <taxon>Dikarya</taxon>
        <taxon>Ascomycota</taxon>
        <taxon>Pezizomycotina</taxon>
        <taxon>Dothideomycetes</taxon>
        <taxon>Dothideomycetes incertae sedis</taxon>
        <taxon>Zopfiaceae</taxon>
        <taxon>Zopfia</taxon>
    </lineage>
</organism>
<dbReference type="SUPFAM" id="SSF51735">
    <property type="entry name" value="NAD(P)-binding Rossmann-fold domains"/>
    <property type="match status" value="1"/>
</dbReference>
<keyword evidence="5" id="KW-1185">Reference proteome</keyword>
<dbReference type="EMBL" id="ML994633">
    <property type="protein sequence ID" value="KAF2185626.1"/>
    <property type="molecule type" value="Genomic_DNA"/>
</dbReference>
<evidence type="ECO:0000313" key="5">
    <source>
        <dbReference type="Proteomes" id="UP000800200"/>
    </source>
</evidence>
<name>A0A6A6E6Z5_9PEZI</name>
<evidence type="ECO:0000313" key="4">
    <source>
        <dbReference type="EMBL" id="KAF2185626.1"/>
    </source>
</evidence>
<feature type="domain" description="NmrA-like" evidence="3">
    <location>
        <begin position="4"/>
        <end position="239"/>
    </location>
</feature>